<evidence type="ECO:0000313" key="2">
    <source>
        <dbReference type="Proteomes" id="UP001249851"/>
    </source>
</evidence>
<proteinExistence type="predicted"/>
<dbReference type="Proteomes" id="UP001249851">
    <property type="component" value="Unassembled WGS sequence"/>
</dbReference>
<sequence>MDGSDSIIRRCCKSYDKVKCSIKVVSRTVLHLKLTRADGTLLKQTKYCDVSTNLLSWLKNLAAISSQILVSCKVHQDTLLREKQQSDIRRRNCELQCITSTMEVSSH</sequence>
<organism evidence="1 2">
    <name type="scientific">Acropora cervicornis</name>
    <name type="common">Staghorn coral</name>
    <dbReference type="NCBI Taxonomy" id="6130"/>
    <lineage>
        <taxon>Eukaryota</taxon>
        <taxon>Metazoa</taxon>
        <taxon>Cnidaria</taxon>
        <taxon>Anthozoa</taxon>
        <taxon>Hexacorallia</taxon>
        <taxon>Scleractinia</taxon>
        <taxon>Astrocoeniina</taxon>
        <taxon>Acroporidae</taxon>
        <taxon>Acropora</taxon>
    </lineage>
</organism>
<gene>
    <name evidence="1" type="ORF">P5673_017189</name>
</gene>
<dbReference type="EMBL" id="JARQWQ010000037">
    <property type="protein sequence ID" value="KAK2560209.1"/>
    <property type="molecule type" value="Genomic_DNA"/>
</dbReference>
<reference evidence="1" key="1">
    <citation type="journal article" date="2023" name="G3 (Bethesda)">
        <title>Whole genome assembly and annotation of the endangered Caribbean coral Acropora cervicornis.</title>
        <authorList>
            <person name="Selwyn J.D."/>
            <person name="Vollmer S.V."/>
        </authorList>
    </citation>
    <scope>NUCLEOTIDE SEQUENCE</scope>
    <source>
        <strain evidence="1">K2</strain>
    </source>
</reference>
<protein>
    <submittedName>
        <fullName evidence="1">Uncharacterized protein</fullName>
    </submittedName>
</protein>
<comment type="caution">
    <text evidence="1">The sequence shown here is derived from an EMBL/GenBank/DDBJ whole genome shotgun (WGS) entry which is preliminary data.</text>
</comment>
<keyword evidence="2" id="KW-1185">Reference proteome</keyword>
<dbReference type="AlphaFoldDB" id="A0AAD9V3S2"/>
<evidence type="ECO:0000313" key="1">
    <source>
        <dbReference type="EMBL" id="KAK2560209.1"/>
    </source>
</evidence>
<accession>A0AAD9V3S2</accession>
<reference evidence="1" key="2">
    <citation type="journal article" date="2023" name="Science">
        <title>Genomic signatures of disease resistance in endangered staghorn corals.</title>
        <authorList>
            <person name="Vollmer S.V."/>
            <person name="Selwyn J.D."/>
            <person name="Despard B.A."/>
            <person name="Roesel C.L."/>
        </authorList>
    </citation>
    <scope>NUCLEOTIDE SEQUENCE</scope>
    <source>
        <strain evidence="1">K2</strain>
    </source>
</reference>
<name>A0AAD9V3S2_ACRCE</name>